<protein>
    <submittedName>
        <fullName evidence="1">Uncharacterized protein</fullName>
    </submittedName>
</protein>
<evidence type="ECO:0000313" key="1">
    <source>
        <dbReference type="EMBL" id="SER38422.1"/>
    </source>
</evidence>
<dbReference type="STRING" id="390241.SAMN04488023_10876"/>
<gene>
    <name evidence="1" type="ORF">SAMN04488023_10876</name>
</gene>
<evidence type="ECO:0000313" key="2">
    <source>
        <dbReference type="Proteomes" id="UP000199572"/>
    </source>
</evidence>
<reference evidence="1 2" key="1">
    <citation type="submission" date="2016-10" db="EMBL/GenBank/DDBJ databases">
        <authorList>
            <person name="de Groot N.N."/>
        </authorList>
    </citation>
    <scope>NUCLEOTIDE SEQUENCE [LARGE SCALE GENOMIC DNA]</scope>
    <source>
        <strain evidence="1 2">DSM 18610</strain>
    </source>
</reference>
<proteinExistence type="predicted"/>
<accession>A0A1H9NR89</accession>
<name>A0A1H9NR89_9SPHI</name>
<dbReference type="Proteomes" id="UP000199572">
    <property type="component" value="Unassembled WGS sequence"/>
</dbReference>
<sequence>MLKQFQHDDFEENIHLSLQGRILNQLIFFNVVSLSFPSKTGTSCRNALNALDVNPSTGSG</sequence>
<organism evidence="1 2">
    <name type="scientific">Pedobacter rhizosphaerae</name>
    <dbReference type="NCBI Taxonomy" id="390241"/>
    <lineage>
        <taxon>Bacteria</taxon>
        <taxon>Pseudomonadati</taxon>
        <taxon>Bacteroidota</taxon>
        <taxon>Sphingobacteriia</taxon>
        <taxon>Sphingobacteriales</taxon>
        <taxon>Sphingobacteriaceae</taxon>
        <taxon>Pedobacter</taxon>
    </lineage>
</organism>
<keyword evidence="2" id="KW-1185">Reference proteome</keyword>
<dbReference type="EMBL" id="FOGG01000008">
    <property type="protein sequence ID" value="SER38422.1"/>
    <property type="molecule type" value="Genomic_DNA"/>
</dbReference>
<dbReference type="AlphaFoldDB" id="A0A1H9NR89"/>